<feature type="compositionally biased region" description="Basic residues" evidence="7">
    <location>
        <begin position="188"/>
        <end position="214"/>
    </location>
</feature>
<evidence type="ECO:0000256" key="4">
    <source>
        <dbReference type="ARBA" id="ARBA00022884"/>
    </source>
</evidence>
<comment type="similarity">
    <text evidence="2 6">Belongs to the C1D family.</text>
</comment>
<keyword evidence="9" id="KW-1185">Reference proteome</keyword>
<evidence type="ECO:0000256" key="5">
    <source>
        <dbReference type="ARBA" id="ARBA00023242"/>
    </source>
</evidence>
<dbReference type="GeneID" id="73472129"/>
<keyword evidence="4 6" id="KW-0694">RNA-binding</keyword>
<dbReference type="OrthoDB" id="1421013at2759"/>
<protein>
    <recommendedName>
        <fullName evidence="6">Exosome complex protein</fullName>
    </recommendedName>
</protein>
<keyword evidence="5 6" id="KW-0539">Nucleus</keyword>
<sequence length="214" mass="23611">MENIENVKQFIKSLDISIDNLEVSLTPILKKSLDELTIPATTPQERIKIYNNFVYVLVSSIYSYLKALGVNTDTHPIKKELARVKSYMGRYKALESGSLNSEKQKAADEAKAREFLSKTLGIKSADTYGDNATPGVSFQGTHTKFKDSESSEDDSHFRSKEPSLPPKPNMKATLPPKPSRQGKLPSKPSKKGKLPAKPSKGKSGKISKPSKKSK</sequence>
<dbReference type="PANTHER" id="PTHR15341">
    <property type="entry name" value="SUN-COR STEROID HORMONE RECEPTOR CO-REPRESSOR"/>
    <property type="match status" value="1"/>
</dbReference>
<evidence type="ECO:0000313" key="8">
    <source>
        <dbReference type="EMBL" id="KAG7661156.1"/>
    </source>
</evidence>
<accession>A0A8J5UJH0</accession>
<proteinExistence type="inferred from homology"/>
<dbReference type="Proteomes" id="UP000694255">
    <property type="component" value="Unassembled WGS sequence"/>
</dbReference>
<dbReference type="AlphaFoldDB" id="A0A8J5UJH0"/>
<dbReference type="RefSeq" id="XP_049261389.1">
    <property type="nucleotide sequence ID" value="XM_049409383.1"/>
</dbReference>
<dbReference type="InterPro" id="IPR011082">
    <property type="entry name" value="Exosome-assoc_fac/DNA_repair"/>
</dbReference>
<evidence type="ECO:0000256" key="3">
    <source>
        <dbReference type="ARBA" id="ARBA00022552"/>
    </source>
</evidence>
<feature type="compositionally biased region" description="Basic and acidic residues" evidence="7">
    <location>
        <begin position="144"/>
        <end position="161"/>
    </location>
</feature>
<comment type="caution">
    <text evidence="8">The sequence shown here is derived from an EMBL/GenBank/DDBJ whole genome shotgun (WGS) entry which is preliminary data.</text>
</comment>
<evidence type="ECO:0000313" key="9">
    <source>
        <dbReference type="Proteomes" id="UP000694255"/>
    </source>
</evidence>
<dbReference type="GO" id="GO:0003677">
    <property type="term" value="F:DNA binding"/>
    <property type="evidence" value="ECO:0007669"/>
    <property type="project" value="TreeGrafter"/>
</dbReference>
<dbReference type="GO" id="GO:0005730">
    <property type="term" value="C:nucleolus"/>
    <property type="evidence" value="ECO:0007669"/>
    <property type="project" value="TreeGrafter"/>
</dbReference>
<organism evidence="8 9">
    <name type="scientific">[Candida] subhashii</name>
    <dbReference type="NCBI Taxonomy" id="561895"/>
    <lineage>
        <taxon>Eukaryota</taxon>
        <taxon>Fungi</taxon>
        <taxon>Dikarya</taxon>
        <taxon>Ascomycota</taxon>
        <taxon>Saccharomycotina</taxon>
        <taxon>Pichiomycetes</taxon>
        <taxon>Debaryomycetaceae</taxon>
        <taxon>Spathaspora</taxon>
    </lineage>
</organism>
<dbReference type="GO" id="GO:0000460">
    <property type="term" value="P:maturation of 5.8S rRNA"/>
    <property type="evidence" value="ECO:0007669"/>
    <property type="project" value="TreeGrafter"/>
</dbReference>
<evidence type="ECO:0000256" key="7">
    <source>
        <dbReference type="SAM" id="MobiDB-lite"/>
    </source>
</evidence>
<dbReference type="Pfam" id="PF04000">
    <property type="entry name" value="Sas10_Utp3"/>
    <property type="match status" value="1"/>
</dbReference>
<keyword evidence="3 6" id="KW-0698">rRNA processing</keyword>
<dbReference type="GO" id="GO:0000178">
    <property type="term" value="C:exosome (RNase complex)"/>
    <property type="evidence" value="ECO:0007669"/>
    <property type="project" value="TreeGrafter"/>
</dbReference>
<dbReference type="PANTHER" id="PTHR15341:SF3">
    <property type="entry name" value="NUCLEAR NUCLEIC ACID-BINDING PROTEIN C1D"/>
    <property type="match status" value="1"/>
</dbReference>
<gene>
    <name evidence="8" type="ORF">J8A68_005329</name>
</gene>
<feature type="region of interest" description="Disordered" evidence="7">
    <location>
        <begin position="126"/>
        <end position="214"/>
    </location>
</feature>
<reference evidence="8 9" key="1">
    <citation type="journal article" date="2021" name="DNA Res.">
        <title>Genome analysis of Candida subhashii reveals its hybrid nature and dual mitochondrial genome conformations.</title>
        <authorList>
            <person name="Mixao V."/>
            <person name="Hegedusova E."/>
            <person name="Saus E."/>
            <person name="Pryszcz L.P."/>
            <person name="Cillingova A."/>
            <person name="Nosek J."/>
            <person name="Gabaldon T."/>
        </authorList>
    </citation>
    <scope>NUCLEOTIDE SEQUENCE [LARGE SCALE GENOMIC DNA]</scope>
    <source>
        <strain evidence="8 9">CBS 10753</strain>
    </source>
</reference>
<name>A0A8J5UJH0_9ASCO</name>
<comment type="subcellular location">
    <subcellularLocation>
        <location evidence="1 6">Nucleus</location>
    </subcellularLocation>
</comment>
<dbReference type="GO" id="GO:0003723">
    <property type="term" value="F:RNA binding"/>
    <property type="evidence" value="ECO:0007669"/>
    <property type="project" value="UniProtKB-UniRule"/>
</dbReference>
<evidence type="ECO:0000256" key="6">
    <source>
        <dbReference type="RuleBase" id="RU368003"/>
    </source>
</evidence>
<dbReference type="EMBL" id="JAGSYN010000265">
    <property type="protein sequence ID" value="KAG7661156.1"/>
    <property type="molecule type" value="Genomic_DNA"/>
</dbReference>
<dbReference type="InterPro" id="IPR007146">
    <property type="entry name" value="Sas10/Utp3/C1D"/>
</dbReference>
<evidence type="ECO:0000256" key="1">
    <source>
        <dbReference type="ARBA" id="ARBA00004123"/>
    </source>
</evidence>
<dbReference type="GO" id="GO:0010468">
    <property type="term" value="P:regulation of gene expression"/>
    <property type="evidence" value="ECO:0007669"/>
    <property type="project" value="TreeGrafter"/>
</dbReference>
<comment type="function">
    <text evidence="6">Required for exosome-dependent processing of pre-rRNA and small nucleolar RNA (snRNA) precursors. Involved in processing of 35S pre-rRNA at the A0, A1 and A2 sites.</text>
</comment>
<evidence type="ECO:0000256" key="2">
    <source>
        <dbReference type="ARBA" id="ARBA00009154"/>
    </source>
</evidence>